<proteinExistence type="predicted"/>
<feature type="transmembrane region" description="Helical" evidence="1">
    <location>
        <begin position="156"/>
        <end position="183"/>
    </location>
</feature>
<keyword evidence="4" id="KW-1185">Reference proteome</keyword>
<comment type="caution">
    <text evidence="3">The sequence shown here is derived from an EMBL/GenBank/DDBJ whole genome shotgun (WGS) entry which is preliminary data.</text>
</comment>
<feature type="transmembrane region" description="Helical" evidence="1">
    <location>
        <begin position="66"/>
        <end position="92"/>
    </location>
</feature>
<dbReference type="GeneID" id="301682861"/>
<name>A0A5M3T3B7_LIMPL</name>
<dbReference type="RefSeq" id="WP_006618600.1">
    <property type="nucleotide sequence ID" value="NZ_BIMW01000083.1"/>
</dbReference>
<reference evidence="3 4" key="1">
    <citation type="journal article" date="2019" name="J Genomics">
        <title>The Draft Genome of a Hydrogen-producing Cyanobacterium, Arthrospira platensis NIES-46.</title>
        <authorList>
            <person name="Suzuki S."/>
            <person name="Yamaguchi H."/>
            <person name="Kawachi M."/>
        </authorList>
    </citation>
    <scope>NUCLEOTIDE SEQUENCE [LARGE SCALE GENOMIC DNA]</scope>
    <source>
        <strain evidence="3 4">NIES-46</strain>
    </source>
</reference>
<dbReference type="Pfam" id="PF09835">
    <property type="entry name" value="DUF2062"/>
    <property type="match status" value="1"/>
</dbReference>
<dbReference type="PANTHER" id="PTHR40547:SF1">
    <property type="entry name" value="SLL0298 PROTEIN"/>
    <property type="match status" value="1"/>
</dbReference>
<keyword evidence="1" id="KW-1133">Transmembrane helix</keyword>
<evidence type="ECO:0000313" key="4">
    <source>
        <dbReference type="Proteomes" id="UP000326169"/>
    </source>
</evidence>
<accession>A0A5M3T3B7</accession>
<gene>
    <name evidence="3" type="ORF">NIES46_20060</name>
</gene>
<organism evidence="3 4">
    <name type="scientific">Limnospira platensis NIES-46</name>
    <dbReference type="NCBI Taxonomy" id="1236695"/>
    <lineage>
        <taxon>Bacteria</taxon>
        <taxon>Bacillati</taxon>
        <taxon>Cyanobacteriota</taxon>
        <taxon>Cyanophyceae</taxon>
        <taxon>Oscillatoriophycideae</taxon>
        <taxon>Oscillatoriales</taxon>
        <taxon>Sirenicapillariaceae</taxon>
        <taxon>Limnospira</taxon>
    </lineage>
</organism>
<dbReference type="PANTHER" id="PTHR40547">
    <property type="entry name" value="SLL0298 PROTEIN"/>
    <property type="match status" value="1"/>
</dbReference>
<keyword evidence="1" id="KW-0812">Transmembrane</keyword>
<feature type="domain" description="DUF2062" evidence="2">
    <location>
        <begin position="43"/>
        <end position="190"/>
    </location>
</feature>
<sequence length="194" mass="22278">MPKNLEKLYNKNSYGKNNSKEKLSVYRLSEYPPQKRIWVYWWRWLRLVYLRLISLRGQPEYLARGLAAGVFAGFFPFFGFQAIIGVAVAVILRGHKLLAVAGTWVSNPLTYVPLFFFNFQVGMWLLGINQFSLMIDDVDLQSVKDFSELVETGAELAGVLLLGSTVMGLIAAIAIYTVSLPLFRYWQQKRSQRR</sequence>
<evidence type="ECO:0000259" key="2">
    <source>
        <dbReference type="Pfam" id="PF09835"/>
    </source>
</evidence>
<dbReference type="Proteomes" id="UP000326169">
    <property type="component" value="Unassembled WGS sequence"/>
</dbReference>
<evidence type="ECO:0000313" key="3">
    <source>
        <dbReference type="EMBL" id="GCE93954.1"/>
    </source>
</evidence>
<evidence type="ECO:0000256" key="1">
    <source>
        <dbReference type="SAM" id="Phobius"/>
    </source>
</evidence>
<protein>
    <recommendedName>
        <fullName evidence="2">DUF2062 domain-containing protein</fullName>
    </recommendedName>
</protein>
<keyword evidence="1" id="KW-0472">Membrane</keyword>
<dbReference type="InterPro" id="IPR018639">
    <property type="entry name" value="DUF2062"/>
</dbReference>
<dbReference type="EMBL" id="BIMW01000083">
    <property type="protein sequence ID" value="GCE93954.1"/>
    <property type="molecule type" value="Genomic_DNA"/>
</dbReference>
<feature type="transmembrane region" description="Helical" evidence="1">
    <location>
        <begin position="104"/>
        <end position="126"/>
    </location>
</feature>